<dbReference type="EMBL" id="MLCF01000002">
    <property type="protein sequence ID" value="OIV39388.1"/>
    <property type="molecule type" value="Genomic_DNA"/>
</dbReference>
<feature type="region of interest" description="Disordered" evidence="1">
    <location>
        <begin position="74"/>
        <end position="99"/>
    </location>
</feature>
<proteinExistence type="predicted"/>
<feature type="compositionally biased region" description="Basic residues" evidence="1">
    <location>
        <begin position="78"/>
        <end position="89"/>
    </location>
</feature>
<name>A0A1J7CCW1_9ACTN</name>
<dbReference type="AlphaFoldDB" id="A0A1J7CCW1"/>
<accession>A0A1J7CCW1</accession>
<organism evidence="2 3">
    <name type="scientific">Mangrovactinospora gilvigrisea</name>
    <dbReference type="NCBI Taxonomy" id="1428644"/>
    <lineage>
        <taxon>Bacteria</taxon>
        <taxon>Bacillati</taxon>
        <taxon>Actinomycetota</taxon>
        <taxon>Actinomycetes</taxon>
        <taxon>Kitasatosporales</taxon>
        <taxon>Streptomycetaceae</taxon>
        <taxon>Mangrovactinospora</taxon>
    </lineage>
</organism>
<protein>
    <submittedName>
        <fullName evidence="2">Uncharacterized protein</fullName>
    </submittedName>
</protein>
<evidence type="ECO:0000256" key="1">
    <source>
        <dbReference type="SAM" id="MobiDB-lite"/>
    </source>
</evidence>
<dbReference type="Proteomes" id="UP000243342">
    <property type="component" value="Unassembled WGS sequence"/>
</dbReference>
<sequence length="99" mass="10166">MARTSMVTAVVYFVDAASSASDGVQTTGCGEAETDGLGAVDAATSEDGGFAGAGAVIPMTISAANAAPSPIPAFLYQRRPRQRSRRLRRGDRAGSWSKS</sequence>
<reference evidence="2 3" key="1">
    <citation type="submission" date="2016-10" db="EMBL/GenBank/DDBJ databases">
        <title>Genome sequence of Streptomyces gilvigriseus MUSC 26.</title>
        <authorList>
            <person name="Lee L.-H."/>
            <person name="Ser H.-L."/>
        </authorList>
    </citation>
    <scope>NUCLEOTIDE SEQUENCE [LARGE SCALE GENOMIC DNA]</scope>
    <source>
        <strain evidence="2 3">MUSC 26</strain>
    </source>
</reference>
<comment type="caution">
    <text evidence="2">The sequence shown here is derived from an EMBL/GenBank/DDBJ whole genome shotgun (WGS) entry which is preliminary data.</text>
</comment>
<gene>
    <name evidence="2" type="ORF">BIV57_00655</name>
</gene>
<evidence type="ECO:0000313" key="2">
    <source>
        <dbReference type="EMBL" id="OIV39388.1"/>
    </source>
</evidence>
<keyword evidence="3" id="KW-1185">Reference proteome</keyword>
<evidence type="ECO:0000313" key="3">
    <source>
        <dbReference type="Proteomes" id="UP000243342"/>
    </source>
</evidence>